<dbReference type="SMR" id="G4Z947"/>
<dbReference type="GeneID" id="20645895"/>
<proteinExistence type="predicted"/>
<dbReference type="InParanoid" id="G4Z947"/>
<dbReference type="KEGG" id="psoj:PHYSODRAFT_329131"/>
<feature type="compositionally biased region" description="Low complexity" evidence="2">
    <location>
        <begin position="275"/>
        <end position="289"/>
    </location>
</feature>
<evidence type="ECO:0000313" key="3">
    <source>
        <dbReference type="EMBL" id="EGZ21101.1"/>
    </source>
</evidence>
<gene>
    <name evidence="3" type="ORF">PHYSODRAFT_329131</name>
</gene>
<evidence type="ECO:0008006" key="5">
    <source>
        <dbReference type="Google" id="ProtNLM"/>
    </source>
</evidence>
<evidence type="ECO:0000256" key="1">
    <source>
        <dbReference type="SAM" id="Coils"/>
    </source>
</evidence>
<dbReference type="RefSeq" id="XP_009523818.1">
    <property type="nucleotide sequence ID" value="XM_009525523.1"/>
</dbReference>
<feature type="region of interest" description="Disordered" evidence="2">
    <location>
        <begin position="96"/>
        <end position="131"/>
    </location>
</feature>
<feature type="compositionally biased region" description="Basic and acidic residues" evidence="2">
    <location>
        <begin position="100"/>
        <end position="109"/>
    </location>
</feature>
<organism evidence="3 4">
    <name type="scientific">Phytophthora sojae (strain P6497)</name>
    <name type="common">Soybean stem and root rot agent</name>
    <name type="synonym">Phytophthora megasperma f. sp. glycines</name>
    <dbReference type="NCBI Taxonomy" id="1094619"/>
    <lineage>
        <taxon>Eukaryota</taxon>
        <taxon>Sar</taxon>
        <taxon>Stramenopiles</taxon>
        <taxon>Oomycota</taxon>
        <taxon>Peronosporomycetes</taxon>
        <taxon>Peronosporales</taxon>
        <taxon>Peronosporaceae</taxon>
        <taxon>Phytophthora</taxon>
    </lineage>
</organism>
<dbReference type="EMBL" id="JH159153">
    <property type="protein sequence ID" value="EGZ21101.1"/>
    <property type="molecule type" value="Genomic_DNA"/>
</dbReference>
<protein>
    <recommendedName>
        <fullName evidence="5">Autophagy-related protein 16 domain-containing protein</fullName>
    </recommendedName>
</protein>
<evidence type="ECO:0000313" key="4">
    <source>
        <dbReference type="Proteomes" id="UP000002640"/>
    </source>
</evidence>
<keyword evidence="1" id="KW-0175">Coiled coil</keyword>
<accession>G4Z947</accession>
<feature type="compositionally biased region" description="Low complexity" evidence="2">
    <location>
        <begin position="110"/>
        <end position="120"/>
    </location>
</feature>
<keyword evidence="4" id="KW-1185">Reference proteome</keyword>
<feature type="compositionally biased region" description="Low complexity" evidence="2">
    <location>
        <begin position="302"/>
        <end position="321"/>
    </location>
</feature>
<evidence type="ECO:0000256" key="2">
    <source>
        <dbReference type="SAM" id="MobiDB-lite"/>
    </source>
</evidence>
<feature type="coiled-coil region" evidence="1">
    <location>
        <begin position="20"/>
        <end position="75"/>
    </location>
</feature>
<dbReference type="AlphaFoldDB" id="G4Z947"/>
<name>G4Z947_PHYSP</name>
<feature type="region of interest" description="Disordered" evidence="2">
    <location>
        <begin position="243"/>
        <end position="366"/>
    </location>
</feature>
<sequence length="366" mass="40469">MRLRFPIVYDPRRARQDVTVRELTANLHDLERHRWAQEEEIRRLQTEIALQAAEIQDLDRQLTRAQAHLATANADGDRLDHQLDLAAADISDLRSQASGQERELDERGHVAAAATPTVPTTTPPTGPTPSQDQLQAALLWVNEELDLMRTARDTARDQATAAVRDVDQAHQDRDAALRENADLRSCLESAEQVIRAQDAQFLDVQNAYAMLRHTSDRSSEDLKNVADTLSRVARWIGLRQCAPITPGRRSRSRSGSPDSTGHIHKRARSAPPPRSRSQSRSPARSPSPSFSLHGSDEELPAGQEGSDQDGSGSQPRSSQRNQSEEGESSPARSAANEEGSESEGPNQETDEEEDKSEGSVRRRSQP</sequence>
<reference evidence="3 4" key="1">
    <citation type="journal article" date="2006" name="Science">
        <title>Phytophthora genome sequences uncover evolutionary origins and mechanisms of pathogenesis.</title>
        <authorList>
            <person name="Tyler B.M."/>
            <person name="Tripathy S."/>
            <person name="Zhang X."/>
            <person name="Dehal P."/>
            <person name="Jiang R.H."/>
            <person name="Aerts A."/>
            <person name="Arredondo F.D."/>
            <person name="Baxter L."/>
            <person name="Bensasson D."/>
            <person name="Beynon J.L."/>
            <person name="Chapman J."/>
            <person name="Damasceno C.M."/>
            <person name="Dorrance A.E."/>
            <person name="Dou D."/>
            <person name="Dickerman A.W."/>
            <person name="Dubchak I.L."/>
            <person name="Garbelotto M."/>
            <person name="Gijzen M."/>
            <person name="Gordon S.G."/>
            <person name="Govers F."/>
            <person name="Grunwald N.J."/>
            <person name="Huang W."/>
            <person name="Ivors K.L."/>
            <person name="Jones R.W."/>
            <person name="Kamoun S."/>
            <person name="Krampis K."/>
            <person name="Lamour K.H."/>
            <person name="Lee M.K."/>
            <person name="McDonald W.H."/>
            <person name="Medina M."/>
            <person name="Meijer H.J."/>
            <person name="Nordberg E.K."/>
            <person name="Maclean D.J."/>
            <person name="Ospina-Giraldo M.D."/>
            <person name="Morris P.F."/>
            <person name="Phuntumart V."/>
            <person name="Putnam N.H."/>
            <person name="Rash S."/>
            <person name="Rose J.K."/>
            <person name="Sakihama Y."/>
            <person name="Salamov A.A."/>
            <person name="Savidor A."/>
            <person name="Scheuring C.F."/>
            <person name="Smith B.M."/>
            <person name="Sobral B.W."/>
            <person name="Terry A."/>
            <person name="Torto-Alalibo T.A."/>
            <person name="Win J."/>
            <person name="Xu Z."/>
            <person name="Zhang H."/>
            <person name="Grigoriev I.V."/>
            <person name="Rokhsar D.S."/>
            <person name="Boore J.L."/>
        </authorList>
    </citation>
    <scope>NUCLEOTIDE SEQUENCE [LARGE SCALE GENOMIC DNA]</scope>
    <source>
        <strain evidence="3 4">P6497</strain>
    </source>
</reference>
<dbReference type="Proteomes" id="UP000002640">
    <property type="component" value="Unassembled WGS sequence"/>
</dbReference>